<evidence type="ECO:0000313" key="1">
    <source>
        <dbReference type="EMBL" id="KKK81318.1"/>
    </source>
</evidence>
<name>A0A0F8YIV1_9ZZZZ</name>
<sequence length="32" mass="3725">IRSRLVNKGRVIGCWVVKEWKVIITLVSKTEL</sequence>
<comment type="caution">
    <text evidence="1">The sequence shown here is derived from an EMBL/GenBank/DDBJ whole genome shotgun (WGS) entry which is preliminary data.</text>
</comment>
<proteinExistence type="predicted"/>
<reference evidence="1" key="1">
    <citation type="journal article" date="2015" name="Nature">
        <title>Complex archaea that bridge the gap between prokaryotes and eukaryotes.</title>
        <authorList>
            <person name="Spang A."/>
            <person name="Saw J.H."/>
            <person name="Jorgensen S.L."/>
            <person name="Zaremba-Niedzwiedzka K."/>
            <person name="Martijn J."/>
            <person name="Lind A.E."/>
            <person name="van Eijk R."/>
            <person name="Schleper C."/>
            <person name="Guy L."/>
            <person name="Ettema T.J."/>
        </authorList>
    </citation>
    <scope>NUCLEOTIDE SEQUENCE</scope>
</reference>
<dbReference type="EMBL" id="LAZR01053176">
    <property type="protein sequence ID" value="KKK81318.1"/>
    <property type="molecule type" value="Genomic_DNA"/>
</dbReference>
<accession>A0A0F8YIV1</accession>
<feature type="non-terminal residue" evidence="1">
    <location>
        <position position="1"/>
    </location>
</feature>
<dbReference type="AlphaFoldDB" id="A0A0F8YIV1"/>
<organism evidence="1">
    <name type="scientific">marine sediment metagenome</name>
    <dbReference type="NCBI Taxonomy" id="412755"/>
    <lineage>
        <taxon>unclassified sequences</taxon>
        <taxon>metagenomes</taxon>
        <taxon>ecological metagenomes</taxon>
    </lineage>
</organism>
<protein>
    <submittedName>
        <fullName evidence="1">Uncharacterized protein</fullName>
    </submittedName>
</protein>
<gene>
    <name evidence="1" type="ORF">LCGC14_2814670</name>
</gene>